<dbReference type="HAMAP" id="MF_00295">
    <property type="entry name" value="MetA_acyltransf"/>
    <property type="match status" value="1"/>
</dbReference>
<comment type="subcellular location">
    <subcellularLocation>
        <location evidence="5">Cytoplasm</location>
    </subcellularLocation>
</comment>
<dbReference type="GO" id="GO:0005737">
    <property type="term" value="C:cytoplasm"/>
    <property type="evidence" value="ECO:0007669"/>
    <property type="project" value="UniProtKB-SubCell"/>
</dbReference>
<dbReference type="EMBL" id="BMZS01000003">
    <property type="protein sequence ID" value="GHD45959.1"/>
    <property type="molecule type" value="Genomic_DNA"/>
</dbReference>
<feature type="active site" description="Acyl-thioester intermediate" evidence="5 6">
    <location>
        <position position="142"/>
    </location>
</feature>
<dbReference type="InterPro" id="IPR005697">
    <property type="entry name" value="HST_MetA"/>
</dbReference>
<feature type="binding site" evidence="5">
    <location>
        <position position="192"/>
    </location>
    <ligand>
        <name>substrate</name>
    </ligand>
</feature>
<evidence type="ECO:0000256" key="5">
    <source>
        <dbReference type="HAMAP-Rule" id="MF_00295"/>
    </source>
</evidence>
<comment type="caution">
    <text evidence="7">The sequence shown here is derived from an EMBL/GenBank/DDBJ whole genome shotgun (WGS) entry which is preliminary data.</text>
</comment>
<keyword evidence="2 5" id="KW-0028">Amino-acid biosynthesis</keyword>
<feature type="active site" description="Proton acceptor" evidence="5">
    <location>
        <position position="235"/>
    </location>
</feature>
<evidence type="ECO:0000313" key="8">
    <source>
        <dbReference type="Proteomes" id="UP000630353"/>
    </source>
</evidence>
<reference evidence="7" key="2">
    <citation type="submission" date="2020-09" db="EMBL/GenBank/DDBJ databases">
        <authorList>
            <person name="Sun Q."/>
            <person name="Kim S."/>
        </authorList>
    </citation>
    <scope>NUCLEOTIDE SEQUENCE</scope>
    <source>
        <strain evidence="7">KCTC 42651</strain>
    </source>
</reference>
<name>A0A919CP70_9PROT</name>
<dbReference type="SUPFAM" id="SSF52317">
    <property type="entry name" value="Class I glutamine amidotransferase-like"/>
    <property type="match status" value="1"/>
</dbReference>
<sequence length="305" mass="35529">MPIKIPHDLPARETLEREGVLIIRDTDAIRQDIRPLRIALLNLMPKKIETETQIARVLAGTPLQVEMTLFAPSGYVPKNTPREHMIDFYRSWEEIRQEKFDGLIVTGAPVEQLPFEAVVYWEELRRIFDWSLTHVHGLFALCWGAQAALHHFHGIPKHQLPEKRFGVFPHRVLDHTSLLMRGLDDEIRIPVSRHTENRREDLAGHADLEVLMESDEAGLCLVHDRRLRHVHMFNHLEYDSTTLDAEYRRDLEKGDPIGVPRYYYPGDDPSRAPVNTWRGNAHLLYSNWINYIYQTTPFDVAQIGR</sequence>
<dbReference type="InterPro" id="IPR033752">
    <property type="entry name" value="MetA_family"/>
</dbReference>
<feature type="binding site" evidence="5">
    <location>
        <position position="249"/>
    </location>
    <ligand>
        <name>substrate</name>
    </ligand>
</feature>
<evidence type="ECO:0000256" key="6">
    <source>
        <dbReference type="PIRSR" id="PIRSR000450-1"/>
    </source>
</evidence>
<gene>
    <name evidence="7" type="primary">metA</name>
    <name evidence="5" type="synonym">metAA</name>
    <name evidence="7" type="ORF">GCM10017083_14600</name>
</gene>
<dbReference type="CDD" id="cd03131">
    <property type="entry name" value="GATase1_HTS"/>
    <property type="match status" value="1"/>
</dbReference>
<dbReference type="GO" id="GO:0004414">
    <property type="term" value="F:homoserine O-acetyltransferase activity"/>
    <property type="evidence" value="ECO:0007669"/>
    <property type="project" value="UniProtKB-EC"/>
</dbReference>
<comment type="caution">
    <text evidence="5">Lacks conserved residue(s) required for the propagation of feature annotation.</text>
</comment>
<organism evidence="7 8">
    <name type="scientific">Thalassobaculum fulvum</name>
    <dbReference type="NCBI Taxonomy" id="1633335"/>
    <lineage>
        <taxon>Bacteria</taxon>
        <taxon>Pseudomonadati</taxon>
        <taxon>Pseudomonadota</taxon>
        <taxon>Alphaproteobacteria</taxon>
        <taxon>Rhodospirillales</taxon>
        <taxon>Thalassobaculaceae</taxon>
        <taxon>Thalassobaculum</taxon>
    </lineage>
</organism>
<evidence type="ECO:0000313" key="7">
    <source>
        <dbReference type="EMBL" id="GHD45959.1"/>
    </source>
</evidence>
<dbReference type="GO" id="GO:0019281">
    <property type="term" value="P:L-methionine biosynthetic process from homoserine via O-succinyl-L-homoserine and cystathionine"/>
    <property type="evidence" value="ECO:0007669"/>
    <property type="project" value="InterPro"/>
</dbReference>
<dbReference type="PANTHER" id="PTHR20919">
    <property type="entry name" value="HOMOSERINE O-SUCCINYLTRANSFERASE"/>
    <property type="match status" value="1"/>
</dbReference>
<keyword evidence="1 5" id="KW-0963">Cytoplasm</keyword>
<protein>
    <recommendedName>
        <fullName evidence="5">Homoserine O-acetyltransferase</fullName>
        <shortName evidence="5">HAT</shortName>
        <ecNumber evidence="5">2.3.1.31</ecNumber>
    </recommendedName>
    <alternativeName>
        <fullName evidence="5">Homoserine transacetylase</fullName>
        <shortName evidence="5">HTA</shortName>
    </alternativeName>
</protein>
<accession>A0A919CP70</accession>
<feature type="site" description="Important for substrate specificity" evidence="5">
    <location>
        <position position="192"/>
    </location>
</feature>
<comment type="catalytic activity">
    <reaction evidence="5">
        <text>L-homoserine + acetyl-CoA = O-acetyl-L-homoserine + CoA</text>
        <dbReference type="Rhea" id="RHEA:13701"/>
        <dbReference type="ChEBI" id="CHEBI:57287"/>
        <dbReference type="ChEBI" id="CHEBI:57288"/>
        <dbReference type="ChEBI" id="CHEBI:57476"/>
        <dbReference type="ChEBI" id="CHEBI:57716"/>
        <dbReference type="EC" id="2.3.1.31"/>
    </reaction>
</comment>
<dbReference type="RefSeq" id="WP_189988290.1">
    <property type="nucleotide sequence ID" value="NZ_BMZS01000003.1"/>
</dbReference>
<dbReference type="AlphaFoldDB" id="A0A919CP70"/>
<dbReference type="NCBIfam" id="TIGR01001">
    <property type="entry name" value="metA"/>
    <property type="match status" value="1"/>
</dbReference>
<dbReference type="InterPro" id="IPR029062">
    <property type="entry name" value="Class_I_gatase-like"/>
</dbReference>
<evidence type="ECO:0000256" key="4">
    <source>
        <dbReference type="ARBA" id="ARBA00023315"/>
    </source>
</evidence>
<dbReference type="Gene3D" id="3.40.50.880">
    <property type="match status" value="1"/>
</dbReference>
<keyword evidence="8" id="KW-1185">Reference proteome</keyword>
<feature type="site" description="Important for acyl-CoA specificity" evidence="5">
    <location>
        <position position="111"/>
    </location>
</feature>
<evidence type="ECO:0000256" key="2">
    <source>
        <dbReference type="ARBA" id="ARBA00022605"/>
    </source>
</evidence>
<evidence type="ECO:0000256" key="3">
    <source>
        <dbReference type="ARBA" id="ARBA00022679"/>
    </source>
</evidence>
<feature type="binding site" evidence="5">
    <location>
        <position position="163"/>
    </location>
    <ligand>
        <name>substrate</name>
    </ligand>
</feature>
<keyword evidence="5" id="KW-0486">Methionine biosynthesis</keyword>
<comment type="function">
    <text evidence="5">Transfers an acetyl group from acetyl-CoA to L-homoserine, forming acetyl-L-homoserine.</text>
</comment>
<keyword evidence="4 5" id="KW-0012">Acyltransferase</keyword>
<reference evidence="7" key="1">
    <citation type="journal article" date="2014" name="Int. J. Syst. Evol. Microbiol.">
        <title>Complete genome sequence of Corynebacterium casei LMG S-19264T (=DSM 44701T), isolated from a smear-ripened cheese.</title>
        <authorList>
            <consortium name="US DOE Joint Genome Institute (JGI-PGF)"/>
            <person name="Walter F."/>
            <person name="Albersmeier A."/>
            <person name="Kalinowski J."/>
            <person name="Ruckert C."/>
        </authorList>
    </citation>
    <scope>NUCLEOTIDE SEQUENCE</scope>
    <source>
        <strain evidence="7">KCTC 42651</strain>
    </source>
</reference>
<proteinExistence type="inferred from homology"/>
<evidence type="ECO:0000256" key="1">
    <source>
        <dbReference type="ARBA" id="ARBA00022490"/>
    </source>
</evidence>
<comment type="similarity">
    <text evidence="5">Belongs to the MetA family.</text>
</comment>
<dbReference type="Proteomes" id="UP000630353">
    <property type="component" value="Unassembled WGS sequence"/>
</dbReference>
<dbReference type="PANTHER" id="PTHR20919:SF0">
    <property type="entry name" value="HOMOSERINE O-SUCCINYLTRANSFERASE"/>
    <property type="match status" value="1"/>
</dbReference>
<dbReference type="GO" id="GO:0008899">
    <property type="term" value="F:homoserine O-succinyltransferase activity"/>
    <property type="evidence" value="ECO:0007669"/>
    <property type="project" value="UniProtKB-UniRule"/>
</dbReference>
<comment type="pathway">
    <text evidence="5">Amino-acid biosynthesis; L-methionine biosynthesis via de novo pathway; O-acetyl-L-homoserine from L-homoserine: step 1/1.</text>
</comment>
<dbReference type="EC" id="2.3.1.31" evidence="5"/>
<feature type="active site" evidence="5">
    <location>
        <position position="237"/>
    </location>
</feature>
<keyword evidence="3 5" id="KW-0808">Transferase</keyword>
<dbReference type="Pfam" id="PF04204">
    <property type="entry name" value="HTS"/>
    <property type="match status" value="1"/>
</dbReference>
<dbReference type="PIRSF" id="PIRSF000450">
    <property type="entry name" value="H_ser_succinyltr"/>
    <property type="match status" value="1"/>
</dbReference>